<name>A0A6J8EE22_MYTCO</name>
<proteinExistence type="predicted"/>
<feature type="region of interest" description="Disordered" evidence="1">
    <location>
        <begin position="98"/>
        <end position="117"/>
    </location>
</feature>
<dbReference type="OrthoDB" id="6152551at2759"/>
<dbReference type="AlphaFoldDB" id="A0A6J8EE22"/>
<organism evidence="2 3">
    <name type="scientific">Mytilus coruscus</name>
    <name type="common">Sea mussel</name>
    <dbReference type="NCBI Taxonomy" id="42192"/>
    <lineage>
        <taxon>Eukaryota</taxon>
        <taxon>Metazoa</taxon>
        <taxon>Spiralia</taxon>
        <taxon>Lophotrochozoa</taxon>
        <taxon>Mollusca</taxon>
        <taxon>Bivalvia</taxon>
        <taxon>Autobranchia</taxon>
        <taxon>Pteriomorphia</taxon>
        <taxon>Mytilida</taxon>
        <taxon>Mytiloidea</taxon>
        <taxon>Mytilidae</taxon>
        <taxon>Mytilinae</taxon>
        <taxon>Mytilus</taxon>
    </lineage>
</organism>
<dbReference type="PANTHER" id="PTHR46601">
    <property type="entry name" value="ULP_PROTEASE DOMAIN-CONTAINING PROTEIN"/>
    <property type="match status" value="1"/>
</dbReference>
<accession>A0A6J8EE22</accession>
<evidence type="ECO:0000313" key="3">
    <source>
        <dbReference type="Proteomes" id="UP000507470"/>
    </source>
</evidence>
<dbReference type="PANTHER" id="PTHR46601:SF1">
    <property type="entry name" value="ADF-H DOMAIN-CONTAINING PROTEIN"/>
    <property type="match status" value="1"/>
</dbReference>
<evidence type="ECO:0000256" key="1">
    <source>
        <dbReference type="SAM" id="MobiDB-lite"/>
    </source>
</evidence>
<dbReference type="EMBL" id="CACVKT020008819">
    <property type="protein sequence ID" value="CAC5417855.1"/>
    <property type="molecule type" value="Genomic_DNA"/>
</dbReference>
<evidence type="ECO:0000313" key="2">
    <source>
        <dbReference type="EMBL" id="CAC5417855.1"/>
    </source>
</evidence>
<dbReference type="Proteomes" id="UP000507470">
    <property type="component" value="Unassembled WGS sequence"/>
</dbReference>
<sequence>MQTKEVPGNKVQTAQISKYLRMRDKERVVLRTQNWRLKNKLTRTELDNSSNNKRTADEDDDDTISSPGAPVGKYHKFERAISNFLGLRRQYKKAPVEESEWWKSKPRKQRKDKVKEEVKEDEEELKHNVSKWNKTNVTKITLCNYEQEDFPHQRCLERHCEDCSESNLSEIIEQFEVTVHPFMCYYLEKAVNQESLEEEEKLVKHPIIVISNDLQHNAFALKVFEDKAFELIRNEGSKIAQVDKFSDGAAAQYKGKNTFLHTSLSDIITQRHYFETSHGKSPCDGLGALSKMCVGMQLKVARLSLLMPKTCSSTVRKRTRSLHSIKNSSIPYKVYTRNLSCFCPHCKSGATESCVSTQNVEKWSEILEIGKSGKVKTSQLWQNQLCMLTLSFSFTKTLKACCVTLTCLAIPSTSDLNKTPFEDATCTSLDVPIVLPDAFSIGTEEQTIVGKYIRVKLYVKGKRKDNFKEYVSYVLNEENSECFVHFMEPKRIRGKNYYVFPDQTDDSCLQKSAISCEMSDPNIEVKNKTCI</sequence>
<gene>
    <name evidence="2" type="ORF">MCOR_50333</name>
</gene>
<protein>
    <submittedName>
        <fullName evidence="2">Uncharacterized protein</fullName>
    </submittedName>
</protein>
<keyword evidence="3" id="KW-1185">Reference proteome</keyword>
<feature type="region of interest" description="Disordered" evidence="1">
    <location>
        <begin position="39"/>
        <end position="72"/>
    </location>
</feature>
<reference evidence="2 3" key="1">
    <citation type="submission" date="2020-06" db="EMBL/GenBank/DDBJ databases">
        <authorList>
            <person name="Li R."/>
            <person name="Bekaert M."/>
        </authorList>
    </citation>
    <scope>NUCLEOTIDE SEQUENCE [LARGE SCALE GENOMIC DNA]</scope>
    <source>
        <strain evidence="3">wild</strain>
    </source>
</reference>